<dbReference type="STRING" id="880071.Fleli_3056"/>
<organism evidence="3 4">
    <name type="scientific">Bernardetia litoralis (strain ATCC 23117 / DSM 6794 / NBRC 15988 / NCIMB 1366 / Fx l1 / Sio-4)</name>
    <name type="common">Flexibacter litoralis</name>
    <dbReference type="NCBI Taxonomy" id="880071"/>
    <lineage>
        <taxon>Bacteria</taxon>
        <taxon>Pseudomonadati</taxon>
        <taxon>Bacteroidota</taxon>
        <taxon>Cytophagia</taxon>
        <taxon>Cytophagales</taxon>
        <taxon>Bernardetiaceae</taxon>
        <taxon>Bernardetia</taxon>
    </lineage>
</organism>
<dbReference type="PANTHER" id="PTHR46268">
    <property type="entry name" value="STRESS RESPONSE PROTEIN NHAX"/>
    <property type="match status" value="1"/>
</dbReference>
<evidence type="ECO:0000256" key="1">
    <source>
        <dbReference type="ARBA" id="ARBA00008791"/>
    </source>
</evidence>
<dbReference type="Proteomes" id="UP000006054">
    <property type="component" value="Chromosome"/>
</dbReference>
<dbReference type="EMBL" id="CP003345">
    <property type="protein sequence ID" value="AFM05396.1"/>
    <property type="molecule type" value="Genomic_DNA"/>
</dbReference>
<dbReference type="OrthoDB" id="9788959at2"/>
<dbReference type="Pfam" id="PF00582">
    <property type="entry name" value="Usp"/>
    <property type="match status" value="1"/>
</dbReference>
<dbReference type="RefSeq" id="WP_014798828.1">
    <property type="nucleotide sequence ID" value="NC_018018.1"/>
</dbReference>
<dbReference type="eggNOG" id="COG0589">
    <property type="taxonomic scope" value="Bacteria"/>
</dbReference>
<accession>I4AN61</accession>
<sequence>MEHILVPINFTPATEISLAHAVGIAQTSHKVIIMCYFVTSTVPLGANAVLHKREIKEKYKKAYMEMRVLLSQYENHTYNGTGQPVMIEPLVMEGHPDDATEKIMQDNSIAMIVLSHKDSNEIKDLFLNNKVVKEANCPILTIPKDATYKPLEYVVYAANFDGNDAKRIRDLIELTSDFDAKLDCLHVCTDGKKLREENEKMQELQAEFDVVLFSKLSFKVIRDSKSIINGLENYLSNHQPDMLVMLKTEQSFFKKLFGNKESVRKMALDNGMPIMIYREPK</sequence>
<dbReference type="KEGG" id="fli:Fleli_3056"/>
<gene>
    <name evidence="3" type="ordered locus">Fleli_3056</name>
</gene>
<evidence type="ECO:0000259" key="2">
    <source>
        <dbReference type="Pfam" id="PF00582"/>
    </source>
</evidence>
<dbReference type="Gene3D" id="3.40.50.12370">
    <property type="match status" value="1"/>
</dbReference>
<comment type="similarity">
    <text evidence="1">Belongs to the universal stress protein A family.</text>
</comment>
<evidence type="ECO:0000313" key="3">
    <source>
        <dbReference type="EMBL" id="AFM05396.1"/>
    </source>
</evidence>
<evidence type="ECO:0000313" key="4">
    <source>
        <dbReference type="Proteomes" id="UP000006054"/>
    </source>
</evidence>
<reference evidence="4" key="1">
    <citation type="submission" date="2012-06" db="EMBL/GenBank/DDBJ databases">
        <title>The complete genome of Flexibacter litoralis DSM 6794.</title>
        <authorList>
            <person name="Lucas S."/>
            <person name="Copeland A."/>
            <person name="Lapidus A."/>
            <person name="Glavina del Rio T."/>
            <person name="Dalin E."/>
            <person name="Tice H."/>
            <person name="Bruce D."/>
            <person name="Goodwin L."/>
            <person name="Pitluck S."/>
            <person name="Peters L."/>
            <person name="Ovchinnikova G."/>
            <person name="Lu M."/>
            <person name="Kyrpides N."/>
            <person name="Mavromatis K."/>
            <person name="Ivanova N."/>
            <person name="Brettin T."/>
            <person name="Detter J.C."/>
            <person name="Han C."/>
            <person name="Larimer F."/>
            <person name="Land M."/>
            <person name="Hauser L."/>
            <person name="Markowitz V."/>
            <person name="Cheng J.-F."/>
            <person name="Hugenholtz P."/>
            <person name="Woyke T."/>
            <person name="Wu D."/>
            <person name="Spring S."/>
            <person name="Lang E."/>
            <person name="Kopitz M."/>
            <person name="Brambilla E."/>
            <person name="Klenk H.-P."/>
            <person name="Eisen J.A."/>
        </authorList>
    </citation>
    <scope>NUCLEOTIDE SEQUENCE [LARGE SCALE GENOMIC DNA]</scope>
    <source>
        <strain evidence="4">ATCC 23117 / DSM 6794 / NBRC 15988 / NCIMB 1366 / Sio-4</strain>
    </source>
</reference>
<proteinExistence type="inferred from homology"/>
<dbReference type="CDD" id="cd00293">
    <property type="entry name" value="USP-like"/>
    <property type="match status" value="1"/>
</dbReference>
<keyword evidence="4" id="KW-1185">Reference proteome</keyword>
<protein>
    <submittedName>
        <fullName evidence="3">Universal stress protein UspA-like protein</fullName>
    </submittedName>
</protein>
<dbReference type="AlphaFoldDB" id="I4AN61"/>
<feature type="domain" description="UspA" evidence="2">
    <location>
        <begin position="2"/>
        <end position="143"/>
    </location>
</feature>
<dbReference type="SUPFAM" id="SSF52402">
    <property type="entry name" value="Adenine nucleotide alpha hydrolases-like"/>
    <property type="match status" value="2"/>
</dbReference>
<dbReference type="HOGENOM" id="CLU_989550_0_0_10"/>
<name>I4AN61_BERLS</name>
<dbReference type="InterPro" id="IPR006016">
    <property type="entry name" value="UspA"/>
</dbReference>
<dbReference type="PANTHER" id="PTHR46268:SF6">
    <property type="entry name" value="UNIVERSAL STRESS PROTEIN UP12"/>
    <property type="match status" value="1"/>
</dbReference>